<dbReference type="Proteomes" id="UP000281372">
    <property type="component" value="Unassembled WGS sequence"/>
</dbReference>
<accession>A0A3M3KYD0</accession>
<sequence>MICSTPALRSTAVEQTLTRRLRTQRVSDCLQEIRYSQHGAGRQRQFHASLSVDCSSHRFLRRDLKAVTDCCRCRYRKVIVIAEVNSKRWAATLTGGVFSSLSRNKTEYPGYRLSQPYAQENREDKKVGHSSQQQYRLVWTALQTLREEVRNLQLSELERDESLRGRQTVDDREAIQQSFVGLDQALDDIEATLATIGEATGEIGKL</sequence>
<organism evidence="1 2">
    <name type="scientific">Pseudomonas cannabina</name>
    <dbReference type="NCBI Taxonomy" id="86840"/>
    <lineage>
        <taxon>Bacteria</taxon>
        <taxon>Pseudomonadati</taxon>
        <taxon>Pseudomonadota</taxon>
        <taxon>Gammaproteobacteria</taxon>
        <taxon>Pseudomonadales</taxon>
        <taxon>Pseudomonadaceae</taxon>
        <taxon>Pseudomonas</taxon>
    </lineage>
</organism>
<gene>
    <name evidence="1" type="ORF">ALQ64_04561</name>
</gene>
<reference evidence="1 2" key="1">
    <citation type="submission" date="2018-08" db="EMBL/GenBank/DDBJ databases">
        <title>Recombination of ecologically and evolutionarily significant loci maintains genetic cohesion in the Pseudomonas syringae species complex.</title>
        <authorList>
            <person name="Dillon M."/>
            <person name="Thakur S."/>
            <person name="Almeida R.N.D."/>
            <person name="Weir B.S."/>
            <person name="Guttman D.S."/>
        </authorList>
    </citation>
    <scope>NUCLEOTIDE SEQUENCE [LARGE SCALE GENOMIC DNA]</scope>
    <source>
        <strain evidence="1 2">ICMP 2821</strain>
    </source>
</reference>
<evidence type="ECO:0000313" key="1">
    <source>
        <dbReference type="EMBL" id="RMN28049.1"/>
    </source>
</evidence>
<proteinExistence type="predicted"/>
<name>A0A3M3KYD0_PSECA</name>
<evidence type="ECO:0000313" key="2">
    <source>
        <dbReference type="Proteomes" id="UP000281372"/>
    </source>
</evidence>
<comment type="caution">
    <text evidence="1">The sequence shown here is derived from an EMBL/GenBank/DDBJ whole genome shotgun (WGS) entry which is preliminary data.</text>
</comment>
<protein>
    <submittedName>
        <fullName evidence="1">Uncharacterized protein</fullName>
    </submittedName>
</protein>
<dbReference type="EMBL" id="RBOW01000567">
    <property type="protein sequence ID" value="RMN28049.1"/>
    <property type="molecule type" value="Genomic_DNA"/>
</dbReference>
<dbReference type="AlphaFoldDB" id="A0A3M3KYD0"/>